<dbReference type="InterPro" id="IPR001943">
    <property type="entry name" value="UVR_dom"/>
</dbReference>
<evidence type="ECO:0000256" key="3">
    <source>
        <dbReference type="ARBA" id="ARBA00022769"/>
    </source>
</evidence>
<dbReference type="Gene3D" id="3.40.1440.10">
    <property type="entry name" value="GIY-YIG endonuclease"/>
    <property type="match status" value="1"/>
</dbReference>
<dbReference type="PANTHER" id="PTHR30562">
    <property type="entry name" value="UVRC/OXIDOREDUCTASE"/>
    <property type="match status" value="1"/>
</dbReference>
<feature type="domain" description="GIY-YIG" evidence="7">
    <location>
        <begin position="16"/>
        <end position="94"/>
    </location>
</feature>
<dbReference type="Pfam" id="PF02151">
    <property type="entry name" value="UVR"/>
    <property type="match status" value="1"/>
</dbReference>
<dbReference type="SMART" id="SM00465">
    <property type="entry name" value="GIYc"/>
    <property type="match status" value="1"/>
</dbReference>
<reference evidence="9" key="1">
    <citation type="submission" date="2018-05" db="EMBL/GenBank/DDBJ databases">
        <authorList>
            <person name="Lanie J.A."/>
            <person name="Ng W.-L."/>
            <person name="Kazmierczak K.M."/>
            <person name="Andrzejewski T.M."/>
            <person name="Davidsen T.M."/>
            <person name="Wayne K.J."/>
            <person name="Tettelin H."/>
            <person name="Glass J.I."/>
            <person name="Rusch D."/>
            <person name="Podicherti R."/>
            <person name="Tsui H.-C.T."/>
            <person name="Winkler M.E."/>
        </authorList>
    </citation>
    <scope>NUCLEOTIDE SEQUENCE</scope>
</reference>
<dbReference type="PANTHER" id="PTHR30562:SF1">
    <property type="entry name" value="UVRABC SYSTEM PROTEIN C"/>
    <property type="match status" value="1"/>
</dbReference>
<evidence type="ECO:0000256" key="2">
    <source>
        <dbReference type="ARBA" id="ARBA00022763"/>
    </source>
</evidence>
<proteinExistence type="predicted"/>
<evidence type="ECO:0000256" key="1">
    <source>
        <dbReference type="ARBA" id="ARBA00022490"/>
    </source>
</evidence>
<dbReference type="Pfam" id="PF01541">
    <property type="entry name" value="GIY-YIG"/>
    <property type="match status" value="1"/>
</dbReference>
<keyword evidence="5" id="KW-0234">DNA repair</keyword>
<dbReference type="GO" id="GO:0006289">
    <property type="term" value="P:nucleotide-excision repair"/>
    <property type="evidence" value="ECO:0007669"/>
    <property type="project" value="InterPro"/>
</dbReference>
<dbReference type="Gene3D" id="4.10.860.10">
    <property type="entry name" value="UVR domain"/>
    <property type="match status" value="1"/>
</dbReference>
<feature type="domain" description="UvrC family homology region profile" evidence="8">
    <location>
        <begin position="255"/>
        <end position="481"/>
    </location>
</feature>
<dbReference type="InterPro" id="IPR001162">
    <property type="entry name" value="UvrC_RNase_H_dom"/>
</dbReference>
<dbReference type="InterPro" id="IPR000305">
    <property type="entry name" value="GIY-YIG_endonuc"/>
</dbReference>
<dbReference type="PROSITE" id="PS50151">
    <property type="entry name" value="UVR"/>
    <property type="match status" value="1"/>
</dbReference>
<sequence>MIGQEIINKTTHTIPNSPGVYRMMGKNNSVLYVGKAKNLKKRLQSYGRKSGHNNRITKMISLIKDVEFTLTENEEDALLLEVNLIKLHKPKYNVLMRDDKSFPYIHFTKNFLPTRIKKHRGKKKEKGDYFGPYAMEGSAFKAINILQKTFLLRTCSDSYFKNRERPCLLFQIKKCSGPCTNEISKKDYEESVEEAKFFFNGKSEGIKKKLAKKMRESSDELDYEKAKYYRDRIIALSNLGISLSINPKNLKEADVFAIDQNSKIACIQVFFFRSWKNMGNKPFFINNINGLDKDEILESFISQFYSNKTAPKLILVSNKFRNSKIIEKVLTQKYNRNIRVMVPQKGERKLIIEHALDNSKQALKRHMKEIISNFDNMRSLKEVLNLEKIPRRIEVYDNSHIQGSHSTGAMIVADKEGFRKNQYRKFNIKNAKSNDDFGMMYEMLYRRFLRLKNKNSDDLDFPNLIIIDGGTGQVSMVKKALKDTKIEKIEIVGISKGKKRNDGNETFHLSNKEKIILKSNDPVLFYL</sequence>
<gene>
    <name evidence="9" type="ORF">METZ01_LOCUS175449</name>
</gene>
<dbReference type="PROSITE" id="PS50164">
    <property type="entry name" value="GIY_YIG"/>
    <property type="match status" value="1"/>
</dbReference>
<dbReference type="InterPro" id="IPR047296">
    <property type="entry name" value="GIY-YIG_UvrC_Cho"/>
</dbReference>
<dbReference type="InterPro" id="IPR035901">
    <property type="entry name" value="GIY-YIG_endonuc_sf"/>
</dbReference>
<evidence type="ECO:0008006" key="10">
    <source>
        <dbReference type="Google" id="ProtNLM"/>
    </source>
</evidence>
<dbReference type="PROSITE" id="PS50165">
    <property type="entry name" value="UVRC"/>
    <property type="match status" value="1"/>
</dbReference>
<evidence type="ECO:0000259" key="8">
    <source>
        <dbReference type="PROSITE" id="PS50165"/>
    </source>
</evidence>
<dbReference type="CDD" id="cd10434">
    <property type="entry name" value="GIY-YIG_UvrC_Cho"/>
    <property type="match status" value="1"/>
</dbReference>
<dbReference type="FunFam" id="3.40.1440.10:FF:000001">
    <property type="entry name" value="UvrABC system protein C"/>
    <property type="match status" value="1"/>
</dbReference>
<dbReference type="Pfam" id="PF08459">
    <property type="entry name" value="UvrC_RNaseH_dom"/>
    <property type="match status" value="1"/>
</dbReference>
<keyword evidence="1" id="KW-0963">Cytoplasm</keyword>
<keyword evidence="2" id="KW-0227">DNA damage</keyword>
<evidence type="ECO:0000256" key="5">
    <source>
        <dbReference type="ARBA" id="ARBA00023204"/>
    </source>
</evidence>
<dbReference type="GO" id="GO:0009381">
    <property type="term" value="F:excinuclease ABC activity"/>
    <property type="evidence" value="ECO:0007669"/>
    <property type="project" value="InterPro"/>
</dbReference>
<dbReference type="InterPro" id="IPR050066">
    <property type="entry name" value="UvrABC_protein_C"/>
</dbReference>
<name>A0A382C905_9ZZZZ</name>
<dbReference type="Pfam" id="PF22920">
    <property type="entry name" value="UvrC_RNaseH"/>
    <property type="match status" value="1"/>
</dbReference>
<dbReference type="Gene3D" id="3.30.420.340">
    <property type="entry name" value="UvrC, RNAse H endonuclease domain"/>
    <property type="match status" value="1"/>
</dbReference>
<protein>
    <recommendedName>
        <fullName evidence="10">GIY-YIG domain-containing protein</fullName>
    </recommendedName>
</protein>
<feature type="domain" description="UVR" evidence="6">
    <location>
        <begin position="204"/>
        <end position="239"/>
    </location>
</feature>
<organism evidence="9">
    <name type="scientific">marine metagenome</name>
    <dbReference type="NCBI Taxonomy" id="408172"/>
    <lineage>
        <taxon>unclassified sequences</taxon>
        <taxon>metagenomes</taxon>
        <taxon>ecological metagenomes</taxon>
    </lineage>
</organism>
<accession>A0A382C905</accession>
<dbReference type="SUPFAM" id="SSF46600">
    <property type="entry name" value="C-terminal UvrC-binding domain of UvrB"/>
    <property type="match status" value="1"/>
</dbReference>
<evidence type="ECO:0000256" key="4">
    <source>
        <dbReference type="ARBA" id="ARBA00022881"/>
    </source>
</evidence>
<dbReference type="GO" id="GO:0009380">
    <property type="term" value="C:excinuclease repair complex"/>
    <property type="evidence" value="ECO:0007669"/>
    <property type="project" value="InterPro"/>
</dbReference>
<dbReference type="EMBL" id="UINC01033387">
    <property type="protein sequence ID" value="SVB22595.1"/>
    <property type="molecule type" value="Genomic_DNA"/>
</dbReference>
<dbReference type="InterPro" id="IPR038476">
    <property type="entry name" value="UvrC_RNase_H_dom_sf"/>
</dbReference>
<feature type="non-terminal residue" evidence="9">
    <location>
        <position position="527"/>
    </location>
</feature>
<evidence type="ECO:0000259" key="6">
    <source>
        <dbReference type="PROSITE" id="PS50151"/>
    </source>
</evidence>
<dbReference type="NCBIfam" id="TIGR00194">
    <property type="entry name" value="uvrC"/>
    <property type="match status" value="1"/>
</dbReference>
<evidence type="ECO:0000259" key="7">
    <source>
        <dbReference type="PROSITE" id="PS50164"/>
    </source>
</evidence>
<keyword evidence="3" id="KW-0228">DNA excision</keyword>
<dbReference type="SUPFAM" id="SSF82771">
    <property type="entry name" value="GIY-YIG endonuclease"/>
    <property type="match status" value="1"/>
</dbReference>
<dbReference type="InterPro" id="IPR004791">
    <property type="entry name" value="UvrC"/>
</dbReference>
<keyword evidence="4" id="KW-0267">Excision nuclease</keyword>
<evidence type="ECO:0000313" key="9">
    <source>
        <dbReference type="EMBL" id="SVB22595.1"/>
    </source>
</evidence>
<dbReference type="AlphaFoldDB" id="A0A382C905"/>
<dbReference type="InterPro" id="IPR036876">
    <property type="entry name" value="UVR_dom_sf"/>
</dbReference>